<name>A0A7I7KST6_9MYCO</name>
<evidence type="ECO:0000259" key="1">
    <source>
        <dbReference type="Pfam" id="PF23212"/>
    </source>
</evidence>
<keyword evidence="3" id="KW-1185">Reference proteome</keyword>
<evidence type="ECO:0000313" key="3">
    <source>
        <dbReference type="Proteomes" id="UP000465866"/>
    </source>
</evidence>
<dbReference type="InterPro" id="IPR055492">
    <property type="entry name" value="DUF7064"/>
</dbReference>
<dbReference type="AlphaFoldDB" id="A0A7I7KST6"/>
<dbReference type="RefSeq" id="WP_163775176.1">
    <property type="nucleotide sequence ID" value="NZ_AP022569.1"/>
</dbReference>
<protein>
    <recommendedName>
        <fullName evidence="1">DUF7064 domain-containing protein</fullName>
    </recommendedName>
</protein>
<evidence type="ECO:0000313" key="2">
    <source>
        <dbReference type="EMBL" id="BBX44776.1"/>
    </source>
</evidence>
<dbReference type="SUPFAM" id="SSF159245">
    <property type="entry name" value="AttH-like"/>
    <property type="match status" value="1"/>
</dbReference>
<dbReference type="EMBL" id="AP022569">
    <property type="protein sequence ID" value="BBX44776.1"/>
    <property type="molecule type" value="Genomic_DNA"/>
</dbReference>
<accession>A0A7I7KST6</accession>
<dbReference type="Proteomes" id="UP000465866">
    <property type="component" value="Chromosome"/>
</dbReference>
<gene>
    <name evidence="2" type="ORF">MCOO_07910</name>
</gene>
<sequence length="310" mass="35301">MTTTGELRDGLGLADDLRHRPVAGERTRDSLFWELIMPEEELGVQVYLYLTGSGKAGYNVCVWGPDARPLALHLHQGRVSDDADLDNFSFDGLTLAQPELRQSCLLTYDRDDVRIEFAFSGIHDAFSYHRNPDGLPPWFAVNRIEQTGRVHGGLHIGSRHIGWDRMGHRDHSWGIRDWGVPQHWKWFVAYTESGRALNGWIWIAQGEWGFAGYVVRDGVTFPVRHIDQHADYDDQMRQRRLRATLTDISGARTEVQFDVFGVVELPTHDRLQTVIREGACRAVIDGEEGAGQFETHWQGSYLDYLSARDA</sequence>
<dbReference type="KEGG" id="mcoo:MCOO_07910"/>
<dbReference type="Pfam" id="PF23212">
    <property type="entry name" value="DUF7064"/>
    <property type="match status" value="1"/>
</dbReference>
<proteinExistence type="predicted"/>
<feature type="domain" description="DUF7064" evidence="1">
    <location>
        <begin position="177"/>
        <end position="298"/>
    </location>
</feature>
<organism evidence="2 3">
    <name type="scientific">Mycobacterium cookii</name>
    <dbReference type="NCBI Taxonomy" id="1775"/>
    <lineage>
        <taxon>Bacteria</taxon>
        <taxon>Bacillati</taxon>
        <taxon>Actinomycetota</taxon>
        <taxon>Actinomycetes</taxon>
        <taxon>Mycobacteriales</taxon>
        <taxon>Mycobacteriaceae</taxon>
        <taxon>Mycobacterium</taxon>
    </lineage>
</organism>
<reference evidence="2 3" key="1">
    <citation type="journal article" date="2019" name="Emerg. Microbes Infect.">
        <title>Comprehensive subspecies identification of 175 nontuberculous mycobacteria species based on 7547 genomic profiles.</title>
        <authorList>
            <person name="Matsumoto Y."/>
            <person name="Kinjo T."/>
            <person name="Motooka D."/>
            <person name="Nabeya D."/>
            <person name="Jung N."/>
            <person name="Uechi K."/>
            <person name="Horii T."/>
            <person name="Iida T."/>
            <person name="Fujita J."/>
            <person name="Nakamura S."/>
        </authorList>
    </citation>
    <scope>NUCLEOTIDE SEQUENCE [LARGE SCALE GENOMIC DNA]</scope>
    <source>
        <strain evidence="2 3">JCM 12404</strain>
    </source>
</reference>